<dbReference type="EMBL" id="OV651822">
    <property type="protein sequence ID" value="CAH1100641.1"/>
    <property type="molecule type" value="Genomic_DNA"/>
</dbReference>
<evidence type="ECO:0000313" key="10">
    <source>
        <dbReference type="EMBL" id="CAH1100641.1"/>
    </source>
</evidence>
<feature type="domain" description="Alpha 1,4-glycosyltransferase" evidence="9">
    <location>
        <begin position="439"/>
        <end position="533"/>
    </location>
</feature>
<evidence type="ECO:0000256" key="2">
    <source>
        <dbReference type="ARBA" id="ARBA00009003"/>
    </source>
</evidence>
<name>A0A9P0G7C7_9CUCU</name>
<dbReference type="GO" id="GO:0006688">
    <property type="term" value="P:glycosphingolipid biosynthetic process"/>
    <property type="evidence" value="ECO:0007669"/>
    <property type="project" value="TreeGrafter"/>
</dbReference>
<reference evidence="10" key="1">
    <citation type="submission" date="2022-01" db="EMBL/GenBank/DDBJ databases">
        <authorList>
            <person name="King R."/>
        </authorList>
    </citation>
    <scope>NUCLEOTIDE SEQUENCE</scope>
</reference>
<feature type="domain" description="Alpha 1,4-glycosyltransferase" evidence="9">
    <location>
        <begin position="226"/>
        <end position="261"/>
    </location>
</feature>
<keyword evidence="6 8" id="KW-0472">Membrane</keyword>
<accession>A0A9P0G7C7</accession>
<feature type="region of interest" description="Disordered" evidence="7">
    <location>
        <begin position="383"/>
        <end position="412"/>
    </location>
</feature>
<comment type="subcellular location">
    <subcellularLocation>
        <location evidence="1">Golgi apparatus membrane</location>
        <topology evidence="1">Single-pass type II membrane protein</topology>
    </subcellularLocation>
</comment>
<dbReference type="Pfam" id="PF04572">
    <property type="entry name" value="Gb3_synth"/>
    <property type="match status" value="2"/>
</dbReference>
<keyword evidence="11" id="KW-1185">Reference proteome</keyword>
<proteinExistence type="inferred from homology"/>
<evidence type="ECO:0000256" key="8">
    <source>
        <dbReference type="SAM" id="Phobius"/>
    </source>
</evidence>
<dbReference type="InterPro" id="IPR051981">
    <property type="entry name" value="Glycosyltransf_32"/>
</dbReference>
<evidence type="ECO:0000256" key="3">
    <source>
        <dbReference type="ARBA" id="ARBA00022676"/>
    </source>
</evidence>
<dbReference type="Gene3D" id="3.90.550.20">
    <property type="match status" value="1"/>
</dbReference>
<evidence type="ECO:0000256" key="4">
    <source>
        <dbReference type="ARBA" id="ARBA00022679"/>
    </source>
</evidence>
<dbReference type="InterPro" id="IPR007652">
    <property type="entry name" value="A1-4-GlycosylTfrase_dom"/>
</dbReference>
<feature type="region of interest" description="Disordered" evidence="7">
    <location>
        <begin position="251"/>
        <end position="271"/>
    </location>
</feature>
<dbReference type="GO" id="GO:0000139">
    <property type="term" value="C:Golgi membrane"/>
    <property type="evidence" value="ECO:0007669"/>
    <property type="project" value="UniProtKB-SubCell"/>
</dbReference>
<evidence type="ECO:0000259" key="9">
    <source>
        <dbReference type="Pfam" id="PF04572"/>
    </source>
</evidence>
<protein>
    <recommendedName>
        <fullName evidence="9">Alpha 1,4-glycosyltransferase domain-containing protein</fullName>
    </recommendedName>
</protein>
<evidence type="ECO:0000256" key="7">
    <source>
        <dbReference type="SAM" id="MobiDB-lite"/>
    </source>
</evidence>
<dbReference type="PANTHER" id="PTHR12042">
    <property type="entry name" value="LACTOSYLCERAMIDE 4-ALPHA-GALACTOSYLTRANSFERASE ALPHA- 1,4-GALACTOSYLTRANSFERASE"/>
    <property type="match status" value="1"/>
</dbReference>
<organism evidence="10 11">
    <name type="scientific">Psylliodes chrysocephalus</name>
    <dbReference type="NCBI Taxonomy" id="3402493"/>
    <lineage>
        <taxon>Eukaryota</taxon>
        <taxon>Metazoa</taxon>
        <taxon>Ecdysozoa</taxon>
        <taxon>Arthropoda</taxon>
        <taxon>Hexapoda</taxon>
        <taxon>Insecta</taxon>
        <taxon>Pterygota</taxon>
        <taxon>Neoptera</taxon>
        <taxon>Endopterygota</taxon>
        <taxon>Coleoptera</taxon>
        <taxon>Polyphaga</taxon>
        <taxon>Cucujiformia</taxon>
        <taxon>Chrysomeloidea</taxon>
        <taxon>Chrysomelidae</taxon>
        <taxon>Galerucinae</taxon>
        <taxon>Alticini</taxon>
        <taxon>Psylliodes</taxon>
    </lineage>
</organism>
<evidence type="ECO:0000313" key="11">
    <source>
        <dbReference type="Proteomes" id="UP001153636"/>
    </source>
</evidence>
<sequence>MNIFYMQKRRCFNIVLCFGFAMLLVILFQVPYVPIRMYRLFYPRDSIVCYRIQTESLPEVTNISIRKGKSIFFHETSCKSFYNDKISISSRQACAVESAARTNPNYDVYLLFTSPGIFKFEGDESDNILKGLLSYKNIKIMHLDYEKYTKGSPVEDLFSSGKIEDSIYAQSHASDVLRYLTLWKFGGIYLDLDVIVTKSLEDLAPNYAGIESNKNVAAGVLSFDATGKGHEMAEKCVNDLKHNFNGHDWGNNGPGVITRNEDEEQENEKEPKDKICIILQEMGVKIPVKEDIDEVRRMGKYNIERKRPIIVKLNRESTRTIILQKTRSLKSTNIWIDEDYPKEIQEEWRKLIIKMKEARNKSHKAQLRYNKLIINDELYREEDTDQNEEGKKGGDGGSSQKRTVNERSPEQNRFDEQNCYLIPSFSPRVPILYTFLNFRLLKTLCGVQLAKNMVNKDCGGFTAYPPNKFYPVPWEKWKMYFDENSTQAVLNLAKDSFAIHVWNKHSERTKLPLTSGAPYVHFAKKYCPKVIEACQDSF</sequence>
<dbReference type="GO" id="GO:0016758">
    <property type="term" value="F:hexosyltransferase activity"/>
    <property type="evidence" value="ECO:0007669"/>
    <property type="project" value="UniProtKB-ARBA"/>
</dbReference>
<keyword evidence="5" id="KW-0333">Golgi apparatus</keyword>
<dbReference type="AlphaFoldDB" id="A0A9P0G7C7"/>
<dbReference type="SUPFAM" id="SSF53448">
    <property type="entry name" value="Nucleotide-diphospho-sugar transferases"/>
    <property type="match status" value="2"/>
</dbReference>
<dbReference type="InterPro" id="IPR007577">
    <property type="entry name" value="GlycoTrfase_DXD_sugar-bd_CS"/>
</dbReference>
<dbReference type="Pfam" id="PF04488">
    <property type="entry name" value="Gly_transf_sug"/>
    <property type="match status" value="1"/>
</dbReference>
<dbReference type="InterPro" id="IPR029044">
    <property type="entry name" value="Nucleotide-diphossugar_trans"/>
</dbReference>
<keyword evidence="8" id="KW-1133">Transmembrane helix</keyword>
<evidence type="ECO:0000256" key="1">
    <source>
        <dbReference type="ARBA" id="ARBA00004323"/>
    </source>
</evidence>
<dbReference type="PANTHER" id="PTHR12042:SF21">
    <property type="entry name" value="ALPHA1,4-GALACTOSYLTRANSFERASE 1-RELATED"/>
    <property type="match status" value="1"/>
</dbReference>
<evidence type="ECO:0000256" key="6">
    <source>
        <dbReference type="ARBA" id="ARBA00023136"/>
    </source>
</evidence>
<gene>
    <name evidence="10" type="ORF">PSYICH_LOCUS1889</name>
</gene>
<feature type="compositionally biased region" description="Basic and acidic residues" evidence="7">
    <location>
        <begin position="403"/>
        <end position="412"/>
    </location>
</feature>
<feature type="transmembrane region" description="Helical" evidence="8">
    <location>
        <begin position="12"/>
        <end position="32"/>
    </location>
</feature>
<keyword evidence="8" id="KW-0812">Transmembrane</keyword>
<dbReference type="Proteomes" id="UP001153636">
    <property type="component" value="Chromosome 10"/>
</dbReference>
<keyword evidence="4" id="KW-0808">Transferase</keyword>
<comment type="similarity">
    <text evidence="2">Belongs to the glycosyltransferase 32 family.</text>
</comment>
<dbReference type="OrthoDB" id="409543at2759"/>
<evidence type="ECO:0000256" key="5">
    <source>
        <dbReference type="ARBA" id="ARBA00023034"/>
    </source>
</evidence>
<keyword evidence="3" id="KW-0328">Glycosyltransferase</keyword>